<evidence type="ECO:0000256" key="1">
    <source>
        <dbReference type="SAM" id="MobiDB-lite"/>
    </source>
</evidence>
<evidence type="ECO:0000313" key="3">
    <source>
        <dbReference type="EMBL" id="THV01751.1"/>
    </source>
</evidence>
<dbReference type="Gene3D" id="2.40.50.40">
    <property type="match status" value="1"/>
</dbReference>
<name>A0A4S8MGT9_DENBC</name>
<organism evidence="3 4">
    <name type="scientific">Dendrothele bispora (strain CBS 962.96)</name>
    <dbReference type="NCBI Taxonomy" id="1314807"/>
    <lineage>
        <taxon>Eukaryota</taxon>
        <taxon>Fungi</taxon>
        <taxon>Dikarya</taxon>
        <taxon>Basidiomycota</taxon>
        <taxon>Agaricomycotina</taxon>
        <taxon>Agaricomycetes</taxon>
        <taxon>Agaricomycetidae</taxon>
        <taxon>Agaricales</taxon>
        <taxon>Agaricales incertae sedis</taxon>
        <taxon>Dendrothele</taxon>
    </lineage>
</organism>
<evidence type="ECO:0000313" key="4">
    <source>
        <dbReference type="Proteomes" id="UP000297245"/>
    </source>
</evidence>
<feature type="domain" description="Chromo" evidence="2">
    <location>
        <begin position="205"/>
        <end position="264"/>
    </location>
</feature>
<evidence type="ECO:0000259" key="2">
    <source>
        <dbReference type="PROSITE" id="PS50013"/>
    </source>
</evidence>
<protein>
    <recommendedName>
        <fullName evidence="2">Chromo domain-containing protein</fullName>
    </recommendedName>
</protein>
<dbReference type="CDD" id="cd00024">
    <property type="entry name" value="CD_CSD"/>
    <property type="match status" value="1"/>
</dbReference>
<feature type="compositionally biased region" description="Basic and acidic residues" evidence="1">
    <location>
        <begin position="176"/>
        <end position="194"/>
    </location>
</feature>
<feature type="region of interest" description="Disordered" evidence="1">
    <location>
        <begin position="154"/>
        <end position="203"/>
    </location>
</feature>
<reference evidence="3 4" key="1">
    <citation type="journal article" date="2019" name="Nat. Ecol. Evol.">
        <title>Megaphylogeny resolves global patterns of mushroom evolution.</title>
        <authorList>
            <person name="Varga T."/>
            <person name="Krizsan K."/>
            <person name="Foldi C."/>
            <person name="Dima B."/>
            <person name="Sanchez-Garcia M."/>
            <person name="Sanchez-Ramirez S."/>
            <person name="Szollosi G.J."/>
            <person name="Szarkandi J.G."/>
            <person name="Papp V."/>
            <person name="Albert L."/>
            <person name="Andreopoulos W."/>
            <person name="Angelini C."/>
            <person name="Antonin V."/>
            <person name="Barry K.W."/>
            <person name="Bougher N.L."/>
            <person name="Buchanan P."/>
            <person name="Buyck B."/>
            <person name="Bense V."/>
            <person name="Catcheside P."/>
            <person name="Chovatia M."/>
            <person name="Cooper J."/>
            <person name="Damon W."/>
            <person name="Desjardin D."/>
            <person name="Finy P."/>
            <person name="Geml J."/>
            <person name="Haridas S."/>
            <person name="Hughes K."/>
            <person name="Justo A."/>
            <person name="Karasinski D."/>
            <person name="Kautmanova I."/>
            <person name="Kiss B."/>
            <person name="Kocsube S."/>
            <person name="Kotiranta H."/>
            <person name="LaButti K.M."/>
            <person name="Lechner B.E."/>
            <person name="Liimatainen K."/>
            <person name="Lipzen A."/>
            <person name="Lukacs Z."/>
            <person name="Mihaltcheva S."/>
            <person name="Morgado L.N."/>
            <person name="Niskanen T."/>
            <person name="Noordeloos M.E."/>
            <person name="Ohm R.A."/>
            <person name="Ortiz-Santana B."/>
            <person name="Ovrebo C."/>
            <person name="Racz N."/>
            <person name="Riley R."/>
            <person name="Savchenko A."/>
            <person name="Shiryaev A."/>
            <person name="Soop K."/>
            <person name="Spirin V."/>
            <person name="Szebenyi C."/>
            <person name="Tomsovsky M."/>
            <person name="Tulloss R.E."/>
            <person name="Uehling J."/>
            <person name="Grigoriev I.V."/>
            <person name="Vagvolgyi C."/>
            <person name="Papp T."/>
            <person name="Martin F.M."/>
            <person name="Miettinen O."/>
            <person name="Hibbett D.S."/>
            <person name="Nagy L.G."/>
        </authorList>
    </citation>
    <scope>NUCLEOTIDE SEQUENCE [LARGE SCALE GENOMIC DNA]</scope>
    <source>
        <strain evidence="3 4">CBS 962.96</strain>
    </source>
</reference>
<dbReference type="Proteomes" id="UP000297245">
    <property type="component" value="Unassembled WGS sequence"/>
</dbReference>
<dbReference type="PROSITE" id="PS50013">
    <property type="entry name" value="CHROMO_2"/>
    <property type="match status" value="1"/>
</dbReference>
<gene>
    <name evidence="3" type="ORF">K435DRAFT_853449</name>
</gene>
<proteinExistence type="predicted"/>
<dbReference type="EMBL" id="ML179085">
    <property type="protein sequence ID" value="THV01751.1"/>
    <property type="molecule type" value="Genomic_DNA"/>
</dbReference>
<dbReference type="SUPFAM" id="SSF54160">
    <property type="entry name" value="Chromo domain-like"/>
    <property type="match status" value="1"/>
</dbReference>
<dbReference type="GO" id="GO:0006338">
    <property type="term" value="P:chromatin remodeling"/>
    <property type="evidence" value="ECO:0007669"/>
    <property type="project" value="UniProtKB-ARBA"/>
</dbReference>
<accession>A0A4S8MGT9</accession>
<dbReference type="AlphaFoldDB" id="A0A4S8MGT9"/>
<sequence>MRGLKSKVEQAIKYFKPNKRIPISSSVLQADKDIASSEQDCLTLIRIKRVLDRRLNPSSGKVFWNVEISGKQCAVWVEHEEGAEWMFMEHNHDAFTEFLQVSQDSEIARFDQNNSDREDVLINDSSPEASSALPIEVDSLSVPEALTVDKVVNKQRGQKQGRASTCKLKNTKKRKTDVSANKDREDSNYRHNEENTSPEEDSKDYEITHIIGHRPTEDGRWEFSVRWKGFIMDSTTVYLEDLKKVLRILEAYRQVHPEIDKPPSSESLDGQESASMLAERFCPKRLNLLD</sequence>
<keyword evidence="4" id="KW-1185">Reference proteome</keyword>
<dbReference type="InterPro" id="IPR000953">
    <property type="entry name" value="Chromo/chromo_shadow_dom"/>
</dbReference>
<dbReference type="InterPro" id="IPR016197">
    <property type="entry name" value="Chromo-like_dom_sf"/>
</dbReference>